<organism evidence="1 2">
    <name type="scientific">Zavarzinia compransoris</name>
    <dbReference type="NCBI Taxonomy" id="1264899"/>
    <lineage>
        <taxon>Bacteria</taxon>
        <taxon>Pseudomonadati</taxon>
        <taxon>Pseudomonadota</taxon>
        <taxon>Alphaproteobacteria</taxon>
        <taxon>Rhodospirillales</taxon>
        <taxon>Zavarziniaceae</taxon>
        <taxon>Zavarzinia</taxon>
    </lineage>
</organism>
<gene>
    <name evidence="1" type="ORF">DKG75_19825</name>
</gene>
<accession>A0A317DUA4</accession>
<protein>
    <recommendedName>
        <fullName evidence="3">Glycosyl transferase family 1</fullName>
    </recommendedName>
</protein>
<keyword evidence="2" id="KW-1185">Reference proteome</keyword>
<dbReference type="EMBL" id="QGLF01000006">
    <property type="protein sequence ID" value="PWR18221.1"/>
    <property type="molecule type" value="Genomic_DNA"/>
</dbReference>
<dbReference type="OrthoDB" id="7815474at2"/>
<sequence length="380" mass="42035">MRALVISPIATDPSSQGNSVRVGRLCELLEYAGYTIHFLYYGLEGVNDDQRRAMSRRWRHVHFVDVETRIKATAPDGYALDDFCGPELLRAVETLQLQWRFSLAIVNYVWMSAACEVIDPETLTIIDTHDLFGDRHYTLQEQGVAPTWYYTTPAEEARGLDRARLVLAIQDEEADVLRQRTKREVATLGHILPENFLQPRRREDGVLRIGYIASGNPSNRLSLTRLIEAASRREVAALGLRFVVAGEICRHLPPDIAAFEAVGYVDDAVAFYRDIDVVVNPNISGTGLKIKNVEALSFGMPLVSTGSGMCGIFSDTPAHLCKTVDDAVEMLAGLSRPGALDALRLASRSVYTKYMRTQIAAFDVILAKARAHGGAGGRPE</sequence>
<comment type="caution">
    <text evidence="1">The sequence shown here is derived from an EMBL/GenBank/DDBJ whole genome shotgun (WGS) entry which is preliminary data.</text>
</comment>
<dbReference type="SUPFAM" id="SSF53756">
    <property type="entry name" value="UDP-Glycosyltransferase/glycogen phosphorylase"/>
    <property type="match status" value="1"/>
</dbReference>
<dbReference type="AlphaFoldDB" id="A0A317DUA4"/>
<dbReference type="Gene3D" id="3.40.50.2000">
    <property type="entry name" value="Glycogen Phosphorylase B"/>
    <property type="match status" value="1"/>
</dbReference>
<dbReference type="Pfam" id="PF13692">
    <property type="entry name" value="Glyco_trans_1_4"/>
    <property type="match status" value="1"/>
</dbReference>
<dbReference type="Proteomes" id="UP000246077">
    <property type="component" value="Unassembled WGS sequence"/>
</dbReference>
<name>A0A317DUA4_9PROT</name>
<evidence type="ECO:0008006" key="3">
    <source>
        <dbReference type="Google" id="ProtNLM"/>
    </source>
</evidence>
<dbReference type="RefSeq" id="WP_109922928.1">
    <property type="nucleotide sequence ID" value="NZ_QGLF01000006.1"/>
</dbReference>
<evidence type="ECO:0000313" key="1">
    <source>
        <dbReference type="EMBL" id="PWR18221.1"/>
    </source>
</evidence>
<reference evidence="2" key="1">
    <citation type="submission" date="2018-05" db="EMBL/GenBank/DDBJ databases">
        <title>Zavarzinia sp. HR-AS.</title>
        <authorList>
            <person name="Lee Y."/>
            <person name="Jeon C.O."/>
        </authorList>
    </citation>
    <scope>NUCLEOTIDE SEQUENCE [LARGE SCALE GENOMIC DNA]</scope>
    <source>
        <strain evidence="2">DSM 1231</strain>
    </source>
</reference>
<proteinExistence type="predicted"/>
<evidence type="ECO:0000313" key="2">
    <source>
        <dbReference type="Proteomes" id="UP000246077"/>
    </source>
</evidence>